<dbReference type="PROSITE" id="PS50006">
    <property type="entry name" value="FHA_DOMAIN"/>
    <property type="match status" value="1"/>
</dbReference>
<dbReference type="Gene3D" id="2.60.200.20">
    <property type="match status" value="1"/>
</dbReference>
<dbReference type="Pfam" id="PF15276">
    <property type="entry name" value="PP1_bind"/>
    <property type="match status" value="1"/>
</dbReference>
<feature type="compositionally biased region" description="Basic and acidic residues" evidence="7">
    <location>
        <begin position="1816"/>
        <end position="1838"/>
    </location>
</feature>
<feature type="domain" description="FHA" evidence="8">
    <location>
        <begin position="26"/>
        <end position="76"/>
    </location>
</feature>
<feature type="compositionally biased region" description="Basic residues" evidence="7">
    <location>
        <begin position="1867"/>
        <end position="1876"/>
    </location>
</feature>
<dbReference type="InterPro" id="IPR000253">
    <property type="entry name" value="FHA_dom"/>
</dbReference>
<organism evidence="9 10">
    <name type="scientific">Nothobranchius furzeri</name>
    <name type="common">Turquoise killifish</name>
    <dbReference type="NCBI Taxonomy" id="105023"/>
    <lineage>
        <taxon>Eukaryota</taxon>
        <taxon>Metazoa</taxon>
        <taxon>Chordata</taxon>
        <taxon>Craniata</taxon>
        <taxon>Vertebrata</taxon>
        <taxon>Euteleostomi</taxon>
        <taxon>Actinopterygii</taxon>
        <taxon>Neopterygii</taxon>
        <taxon>Teleostei</taxon>
        <taxon>Neoteleostei</taxon>
        <taxon>Acanthomorphata</taxon>
        <taxon>Ovalentaria</taxon>
        <taxon>Atherinomorphae</taxon>
        <taxon>Cyprinodontiformes</taxon>
        <taxon>Nothobranchiidae</taxon>
        <taxon>Nothobranchius</taxon>
    </lineage>
</organism>
<feature type="compositionally biased region" description="Basic and acidic residues" evidence="7">
    <location>
        <begin position="1126"/>
        <end position="1163"/>
    </location>
</feature>
<dbReference type="Proteomes" id="UP000822369">
    <property type="component" value="Chromosome 16"/>
</dbReference>
<dbReference type="PANTHER" id="PTHR21603:SF17">
    <property type="entry name" value="PROLIFERATION MARKER PROTEIN KI-67"/>
    <property type="match status" value="1"/>
</dbReference>
<keyword evidence="2" id="KW-1017">Isopeptide bond</keyword>
<evidence type="ECO:0000256" key="2">
    <source>
        <dbReference type="ARBA" id="ARBA00022499"/>
    </source>
</evidence>
<dbReference type="GO" id="GO:0005634">
    <property type="term" value="C:nucleus"/>
    <property type="evidence" value="ECO:0007669"/>
    <property type="project" value="UniProtKB-SubCell"/>
</dbReference>
<feature type="compositionally biased region" description="Polar residues" evidence="7">
    <location>
        <begin position="1434"/>
        <end position="1443"/>
    </location>
</feature>
<dbReference type="EMBL" id="JAAVVJ010000016">
    <property type="protein sequence ID" value="KAF7204668.1"/>
    <property type="molecule type" value="Genomic_DNA"/>
</dbReference>
<dbReference type="InterPro" id="IPR029334">
    <property type="entry name" value="PP1-bd"/>
</dbReference>
<feature type="compositionally biased region" description="Basic and acidic residues" evidence="7">
    <location>
        <begin position="1673"/>
        <end position="1691"/>
    </location>
</feature>
<evidence type="ECO:0000313" key="9">
    <source>
        <dbReference type="EMBL" id="KAF7204668.1"/>
    </source>
</evidence>
<dbReference type="GO" id="GO:0005694">
    <property type="term" value="C:chromosome"/>
    <property type="evidence" value="ECO:0007669"/>
    <property type="project" value="TreeGrafter"/>
</dbReference>
<feature type="region of interest" description="Disordered" evidence="7">
    <location>
        <begin position="754"/>
        <end position="799"/>
    </location>
</feature>
<feature type="compositionally biased region" description="Polar residues" evidence="7">
    <location>
        <begin position="314"/>
        <end position="325"/>
    </location>
</feature>
<feature type="region of interest" description="Disordered" evidence="7">
    <location>
        <begin position="236"/>
        <end position="579"/>
    </location>
</feature>
<dbReference type="SMART" id="SM01295">
    <property type="entry name" value="K167R"/>
    <property type="match status" value="1"/>
</dbReference>
<evidence type="ECO:0000256" key="4">
    <source>
        <dbReference type="ARBA" id="ARBA00022843"/>
    </source>
</evidence>
<dbReference type="Pfam" id="PF00498">
    <property type="entry name" value="FHA"/>
    <property type="match status" value="1"/>
</dbReference>
<feature type="region of interest" description="Disordered" evidence="7">
    <location>
        <begin position="125"/>
        <end position="149"/>
    </location>
</feature>
<feature type="compositionally biased region" description="Low complexity" evidence="7">
    <location>
        <begin position="500"/>
        <end position="519"/>
    </location>
</feature>
<feature type="region of interest" description="Disordered" evidence="7">
    <location>
        <begin position="1472"/>
        <end position="1876"/>
    </location>
</feature>
<reference evidence="9" key="1">
    <citation type="submission" date="2020-03" db="EMBL/GenBank/DDBJ databases">
        <title>Intra-Species Differences in Population Size shape Life History and Genome Evolution.</title>
        <authorList>
            <person name="Willemsen D."/>
            <person name="Cui R."/>
            <person name="Valenzano D.R."/>
        </authorList>
    </citation>
    <scope>NUCLEOTIDE SEQUENCE</scope>
    <source>
        <strain evidence="9">GRZ</strain>
        <tissue evidence="9">Whole</tissue>
    </source>
</reference>
<feature type="compositionally biased region" description="Polar residues" evidence="7">
    <location>
        <begin position="446"/>
        <end position="456"/>
    </location>
</feature>
<comment type="subcellular location">
    <subcellularLocation>
        <location evidence="1">Nucleus</location>
    </subcellularLocation>
</comment>
<evidence type="ECO:0000256" key="7">
    <source>
        <dbReference type="SAM" id="MobiDB-lite"/>
    </source>
</evidence>
<evidence type="ECO:0000313" key="10">
    <source>
        <dbReference type="Proteomes" id="UP000822369"/>
    </source>
</evidence>
<keyword evidence="4" id="KW-0832">Ubl conjugation</keyword>
<evidence type="ECO:0000256" key="1">
    <source>
        <dbReference type="ARBA" id="ARBA00004123"/>
    </source>
</evidence>
<feature type="compositionally biased region" description="Basic and acidic residues" evidence="7">
    <location>
        <begin position="1170"/>
        <end position="1184"/>
    </location>
</feature>
<feature type="compositionally biased region" description="Low complexity" evidence="7">
    <location>
        <begin position="541"/>
        <end position="553"/>
    </location>
</feature>
<keyword evidence="5" id="KW-0539">Nucleus</keyword>
<feature type="compositionally biased region" description="Polar residues" evidence="7">
    <location>
        <begin position="200"/>
        <end position="213"/>
    </location>
</feature>
<feature type="compositionally biased region" description="Basic and acidic residues" evidence="7">
    <location>
        <begin position="1472"/>
        <end position="1484"/>
    </location>
</feature>
<dbReference type="SMART" id="SM00240">
    <property type="entry name" value="FHA"/>
    <property type="match status" value="1"/>
</dbReference>
<feature type="compositionally biased region" description="Basic and acidic residues" evidence="7">
    <location>
        <begin position="1593"/>
        <end position="1603"/>
    </location>
</feature>
<dbReference type="CDD" id="cd22673">
    <property type="entry name" value="FHA_Ki67"/>
    <property type="match status" value="1"/>
</dbReference>
<feature type="compositionally biased region" description="Basic and acidic residues" evidence="7">
    <location>
        <begin position="353"/>
        <end position="365"/>
    </location>
</feature>
<keyword evidence="3" id="KW-0597">Phosphoprotein</keyword>
<name>A0A9D3BEZ7_NOTFU</name>
<gene>
    <name evidence="9" type="primary">mki67</name>
    <name evidence="9" type="ORF">G4P62_012237</name>
</gene>
<accession>A0A9D3BEZ7</accession>
<feature type="region of interest" description="Disordered" evidence="7">
    <location>
        <begin position="835"/>
        <end position="858"/>
    </location>
</feature>
<protein>
    <submittedName>
        <fullName evidence="9">Transcript variant X1</fullName>
    </submittedName>
</protein>
<feature type="region of interest" description="Disordered" evidence="7">
    <location>
        <begin position="1104"/>
        <end position="1446"/>
    </location>
</feature>
<keyword evidence="6" id="KW-0131">Cell cycle</keyword>
<dbReference type="GO" id="GO:0007088">
    <property type="term" value="P:regulation of mitotic nuclear division"/>
    <property type="evidence" value="ECO:0007669"/>
    <property type="project" value="TreeGrafter"/>
</dbReference>
<feature type="compositionally biased region" description="Basic and acidic residues" evidence="7">
    <location>
        <begin position="1386"/>
        <end position="1396"/>
    </location>
</feature>
<feature type="compositionally biased region" description="Polar residues" evidence="7">
    <location>
        <begin position="554"/>
        <end position="565"/>
    </location>
</feature>
<dbReference type="InterPro" id="IPR012568">
    <property type="entry name" value="KI67R"/>
</dbReference>
<dbReference type="GO" id="GO:0051983">
    <property type="term" value="P:regulation of chromosome segregation"/>
    <property type="evidence" value="ECO:0007669"/>
    <property type="project" value="TreeGrafter"/>
</dbReference>
<feature type="compositionally biased region" description="Basic and acidic residues" evidence="7">
    <location>
        <begin position="1560"/>
        <end position="1586"/>
    </location>
</feature>
<feature type="compositionally biased region" description="Basic and acidic residues" evidence="7">
    <location>
        <begin position="1269"/>
        <end position="1299"/>
    </location>
</feature>
<feature type="compositionally biased region" description="Polar residues" evidence="7">
    <location>
        <begin position="840"/>
        <end position="857"/>
    </location>
</feature>
<dbReference type="InterPro" id="IPR008984">
    <property type="entry name" value="SMAD_FHA_dom_sf"/>
</dbReference>
<feature type="compositionally biased region" description="Low complexity" evidence="7">
    <location>
        <begin position="457"/>
        <end position="490"/>
    </location>
</feature>
<feature type="compositionally biased region" description="Low complexity" evidence="7">
    <location>
        <begin position="258"/>
        <end position="272"/>
    </location>
</feature>
<feature type="compositionally biased region" description="Basic and acidic residues" evidence="7">
    <location>
        <begin position="1220"/>
        <end position="1231"/>
    </location>
</feature>
<dbReference type="PANTHER" id="PTHR21603">
    <property type="entry name" value="ANTIGEN KI-67-LIKE PROTEIN"/>
    <property type="match status" value="1"/>
</dbReference>
<feature type="region of interest" description="Disordered" evidence="7">
    <location>
        <begin position="166"/>
        <end position="185"/>
    </location>
</feature>
<comment type="caution">
    <text evidence="9">The sequence shown here is derived from an EMBL/GenBank/DDBJ whole genome shotgun (WGS) entry which is preliminary data.</text>
</comment>
<feature type="region of interest" description="Disordered" evidence="7">
    <location>
        <begin position="194"/>
        <end position="223"/>
    </location>
</feature>
<proteinExistence type="predicted"/>
<dbReference type="SUPFAM" id="SSF49879">
    <property type="entry name" value="SMAD/FHA domain"/>
    <property type="match status" value="1"/>
</dbReference>
<feature type="compositionally biased region" description="Basic and acidic residues" evidence="7">
    <location>
        <begin position="1612"/>
        <end position="1627"/>
    </location>
</feature>
<feature type="compositionally biased region" description="Polar residues" evidence="7">
    <location>
        <begin position="275"/>
        <end position="290"/>
    </location>
</feature>
<evidence type="ECO:0000256" key="5">
    <source>
        <dbReference type="ARBA" id="ARBA00023242"/>
    </source>
</evidence>
<sequence>MPLHGKIVVIKRSGGDGTEFPLTTSCLFGRKEECDIRIQLPSVSKEHCRIDLNENKEVILTNLSSVSLTRVNGKALQQSERLKHGDVITILDRSFRFEYPPASTPKKRISTGAKSETLKILQEVSDGVPAESREKRSSRVSKGAHLKDGANIDNIQRSLEKELAIDSKEDESQLQNKTNSPFGDLYQMIKKSLDVETPRKSTSSQVQTPSSRLCTPKPRDKPAVFIPMKEGAELFAHPKDKGSGTPWSVKNHGRTTQVSSAAESSVVEGEPATMSEATSVQRRSSATPQRFSVAEVLEQISSQTVKSPTRRRSNGTTPAKSAASTEQEEQATKSPKTETLRRTSPRNPGTAEKVVEVSKKRKSEELGPDLPASKMKKKRVSFGGQLSPELFDKRLPPDSPLRRGATPRRSLSLLKPKRSLLRRASVIGLPTKRSPVKAKTPPKKYTSASPKTPTGNKSPKSGSPSPEHSSSAKKSPQSKSSSPKSASPGRKSPKPKSQKSPKSASPATTSPKSKSSSPAQEKSPCTNNAETPPMKKWPRTQQKSSSPGQQKSSCLSESTPVSLKDSSLIGITPGGVQTPMVQGRFSVSRICTPSPSGEADSQQELSVTVTPKVQLKRKSMKSTSLKTPSVSRSAVKILQRRSGISRASMKVLNSWADIVKFGQTKAQVVAPAKQKVAQKTAKKRVSKLQTPARNLKGHASTGHADSPATIVVGRAHKRMVVHQTGAAPKVVLNTALFIKDMKMDEDLTGVSEMFKTPATKKKRRSLRNESSGTKTPAAPLGTSAMEPSVLNTPEEPGEMMVSPLSVASTVKSQRYNSEAVRRLLSGDQESSFIGDVSAPEVQSESSKQQRSLVTTPKQKPELPEFLTGVKRIMKTPKQKAEPIEDLRGKVLKTPKQKVDQQECLTGVKRIMKTPKQKAEPIEDLRGKVLKTPKQKVEQQECLTGVKRVFKTPKQKVEPLEDLRGKLLKTPKTRESVEVSLDGVKELLQTLTPVQQSNITSMMSSNSKSSLKICLSDVKTVVKTPRVKYPAVEDMVGLKRLVRTPKEKGEPVTENFGIKRLMKSPRLRGVAPVEDFEGLQELMQEPPTYSTQMEMNEVVMETLPPDVLQQPPGEDNKDNSLPEVETSEDKVTEVETSEDKVTEVETSEDKVTEVETESILEKKPVRGRKAKIVESRKATGKKEALELSEDPVAVSPVRGRRGKKPEAARPQPAVRHTTRGRKTEVNANEERAPQPSKVAPKLTKGRNARKAPEDAAELVQDIVILEDEVTPDHEEEKPPADAEHKVDENAAPVKKSELKPKRGTKPKRAAAQQRPDEPRLQPEDVSQAEEPKDASETCSEQLEVLPVAQAPEMMNPPSDEVACEATQTKPAAVGKKPVRGRKAMSTESKEAEPKPDAAEPSEEPVGPALVRGRRAKKTDAAAPSAVLRTTRTRNAKSQDMTTEQPAVETLVITGVSTEASDVQTTQEKMDLLLHLEKVASKPARERKAKPTPAEPKKSEDENSENVASNAQHPLPIPSAAGKPKRGRNVKVEQSKVVDNTDVPEEIKPQPPVRAKRGRNAQPKEEVQKDVDVITTSEEKSNCQEPVKKSRRTRKAEQEQVKPTEEIQTDEVVVPEKADAPPAEPEKSEQATVAAKPRRGGRKAKPDTESATPGSTEVFDGSTGNPKGSRGKKHDSREVVTVENPHQEPEEQKSTSSSLPIKAGGAKVRKTEVTQVIPAKRARRGAEAHVESAVQASEPPPALFKPTKRGGRAAAKVPEAEVTVTNEPVKPAGEENANTKKSVRFDSGLQVLEIPREPPAKAVRGKRAKPANTTSKNTSKETNKPEEEDLSEKIEAEPAKRGRRGAKAADTAAAKPREESVAEAEPQPRTRRGRQAKK</sequence>
<evidence type="ECO:0000256" key="6">
    <source>
        <dbReference type="ARBA" id="ARBA00023306"/>
    </source>
</evidence>
<evidence type="ECO:0000259" key="8">
    <source>
        <dbReference type="PROSITE" id="PS50006"/>
    </source>
</evidence>
<evidence type="ECO:0000256" key="3">
    <source>
        <dbReference type="ARBA" id="ARBA00022553"/>
    </source>
</evidence>